<organism evidence="1">
    <name type="scientific">Timema poppense</name>
    <name type="common">Walking stick</name>
    <dbReference type="NCBI Taxonomy" id="170557"/>
    <lineage>
        <taxon>Eukaryota</taxon>
        <taxon>Metazoa</taxon>
        <taxon>Ecdysozoa</taxon>
        <taxon>Arthropoda</taxon>
        <taxon>Hexapoda</taxon>
        <taxon>Insecta</taxon>
        <taxon>Pterygota</taxon>
        <taxon>Neoptera</taxon>
        <taxon>Polyneoptera</taxon>
        <taxon>Phasmatodea</taxon>
        <taxon>Timematodea</taxon>
        <taxon>Timematoidea</taxon>
        <taxon>Timematidae</taxon>
        <taxon>Timema</taxon>
    </lineage>
</organism>
<reference evidence="1" key="1">
    <citation type="submission" date="2020-11" db="EMBL/GenBank/DDBJ databases">
        <authorList>
            <person name="Tran Van P."/>
        </authorList>
    </citation>
    <scope>NUCLEOTIDE SEQUENCE</scope>
</reference>
<dbReference type="EMBL" id="OD021405">
    <property type="protein sequence ID" value="CAD7419453.1"/>
    <property type="molecule type" value="Genomic_DNA"/>
</dbReference>
<name>A0A7R9HFF7_TIMPO</name>
<protein>
    <submittedName>
        <fullName evidence="1">Uncharacterized protein</fullName>
    </submittedName>
</protein>
<sequence length="80" mass="8668">MVNKQTGSYFASLTDLENSLWGDPHTSGDLIALGSYMEELNGNDTWGHMMSAESTSNSTSTTVPSATQFLKIHFFVSGCD</sequence>
<gene>
    <name evidence="1" type="ORF">TPSB3V08_LOCUS12966</name>
</gene>
<accession>A0A7R9HFF7</accession>
<evidence type="ECO:0000313" key="1">
    <source>
        <dbReference type="EMBL" id="CAD7419453.1"/>
    </source>
</evidence>
<proteinExistence type="predicted"/>
<dbReference type="AlphaFoldDB" id="A0A7R9HFF7"/>